<dbReference type="Proteomes" id="UP000276417">
    <property type="component" value="Plasmid unnamed3"/>
</dbReference>
<dbReference type="GO" id="GO:0006260">
    <property type="term" value="P:DNA replication"/>
    <property type="evidence" value="ECO:0007669"/>
    <property type="project" value="UniProtKB-KW"/>
</dbReference>
<dbReference type="SUPFAM" id="SSF48024">
    <property type="entry name" value="N-terminal domain of DnaB helicase"/>
    <property type="match status" value="1"/>
</dbReference>
<dbReference type="PANTHER" id="PTHR30153">
    <property type="entry name" value="REPLICATIVE DNA HELICASE DNAB"/>
    <property type="match status" value="1"/>
</dbReference>
<dbReference type="InterPro" id="IPR036185">
    <property type="entry name" value="DNA_heli_DnaB-like_N_sf"/>
</dbReference>
<dbReference type="GO" id="GO:0003678">
    <property type="term" value="F:DNA helicase activity"/>
    <property type="evidence" value="ECO:0007669"/>
    <property type="project" value="InterPro"/>
</dbReference>
<sequence>MTGAPSLPPHDERAEIAVLGGVLLDPDQWQGVSDLPPAAFYRENHRLIWLALHALMTSGISIDLVNLAGHLERTKTGFSNNRTALDDAGGLTYLIGLSDQTPFAFRTPEYAATVRDMYARRLLLEHANRVQRMVYGIECDPQPTASVQDFMANVPRPAARAENTIITGPEADSAAVEYLRLLASGLSPALRTGSQTWTPSSAASIRAA</sequence>
<dbReference type="PANTHER" id="PTHR30153:SF2">
    <property type="entry name" value="REPLICATIVE DNA HELICASE"/>
    <property type="match status" value="1"/>
</dbReference>
<evidence type="ECO:0000313" key="5">
    <source>
        <dbReference type="Proteomes" id="UP000276417"/>
    </source>
</evidence>
<name>A0A3G8YRS0_9DEIO</name>
<geneLocation type="plasmid" evidence="4 5">
    <name>unnamed3</name>
</geneLocation>
<dbReference type="RefSeq" id="WP_124875640.1">
    <property type="nucleotide sequence ID" value="NZ_CP034187.1"/>
</dbReference>
<keyword evidence="1" id="KW-0235">DNA replication</keyword>
<dbReference type="GO" id="GO:0005524">
    <property type="term" value="F:ATP binding"/>
    <property type="evidence" value="ECO:0007669"/>
    <property type="project" value="InterPro"/>
</dbReference>
<gene>
    <name evidence="4" type="ORF">EHF33_20200</name>
</gene>
<dbReference type="GO" id="GO:0003677">
    <property type="term" value="F:DNA binding"/>
    <property type="evidence" value="ECO:0007669"/>
    <property type="project" value="UniProtKB-KW"/>
</dbReference>
<dbReference type="OrthoDB" id="9773982at2"/>
<organism evidence="4 5">
    <name type="scientific">Deinococcus psychrotolerans</name>
    <dbReference type="NCBI Taxonomy" id="2489213"/>
    <lineage>
        <taxon>Bacteria</taxon>
        <taxon>Thermotogati</taxon>
        <taxon>Deinococcota</taxon>
        <taxon>Deinococci</taxon>
        <taxon>Deinococcales</taxon>
        <taxon>Deinococcaceae</taxon>
        <taxon>Deinococcus</taxon>
    </lineage>
</organism>
<keyword evidence="4" id="KW-0614">Plasmid</keyword>
<evidence type="ECO:0000313" key="4">
    <source>
        <dbReference type="EMBL" id="AZI45234.1"/>
    </source>
</evidence>
<feature type="domain" description="DNA helicase DnaB-like N-terminal" evidence="3">
    <location>
        <begin position="8"/>
        <end position="116"/>
    </location>
</feature>
<reference evidence="4 5" key="1">
    <citation type="submission" date="2018-11" db="EMBL/GenBank/DDBJ databases">
        <title>Deinococcus shelandsis sp. nov., isolated from South Shetland Islands soil of Antarctica.</title>
        <authorList>
            <person name="Tian J."/>
        </authorList>
    </citation>
    <scope>NUCLEOTIDE SEQUENCE [LARGE SCALE GENOMIC DNA]</scope>
    <source>
        <strain evidence="4 5">S14-83T</strain>
        <plasmid evidence="4 5">unnamed3</plasmid>
    </source>
</reference>
<dbReference type="InterPro" id="IPR007693">
    <property type="entry name" value="DNA_helicase_DnaB-like_N"/>
</dbReference>
<dbReference type="Gene3D" id="1.10.860.10">
    <property type="entry name" value="DNAb Helicase, Chain A"/>
    <property type="match status" value="1"/>
</dbReference>
<evidence type="ECO:0000256" key="2">
    <source>
        <dbReference type="ARBA" id="ARBA00023125"/>
    </source>
</evidence>
<accession>A0A3G8YRS0</accession>
<dbReference type="KEGG" id="dph:EHF33_20200"/>
<keyword evidence="2" id="KW-0238">DNA-binding</keyword>
<keyword evidence="5" id="KW-1185">Reference proteome</keyword>
<dbReference type="GO" id="GO:0005829">
    <property type="term" value="C:cytosol"/>
    <property type="evidence" value="ECO:0007669"/>
    <property type="project" value="TreeGrafter"/>
</dbReference>
<dbReference type="Pfam" id="PF00772">
    <property type="entry name" value="DnaB"/>
    <property type="match status" value="1"/>
</dbReference>
<dbReference type="InterPro" id="IPR016136">
    <property type="entry name" value="DNA_helicase_N/primase_C"/>
</dbReference>
<proteinExistence type="predicted"/>
<evidence type="ECO:0000259" key="3">
    <source>
        <dbReference type="Pfam" id="PF00772"/>
    </source>
</evidence>
<evidence type="ECO:0000256" key="1">
    <source>
        <dbReference type="ARBA" id="ARBA00022705"/>
    </source>
</evidence>
<dbReference type="EMBL" id="CP034187">
    <property type="protein sequence ID" value="AZI45234.1"/>
    <property type="molecule type" value="Genomic_DNA"/>
</dbReference>
<dbReference type="AlphaFoldDB" id="A0A3G8YRS0"/>
<protein>
    <recommendedName>
        <fullName evidence="3">DNA helicase DnaB-like N-terminal domain-containing protein</fullName>
    </recommendedName>
</protein>